<dbReference type="STRING" id="1121316.SAMN02745207_01483"/>
<sequence length="283" mass="33039">MSDNNAIIPLYLNKNMINNLFTVVIEKYAKVQKLNTKKQVIIKANTPLSNVISDSYCQGDFSFQYLDEYSKEKTEERVSIIVMTLLKLKNILGENNILSFIEKDESIKSIKEYDFIEVSTELFHNPYMERIKEIIKILQLQLTFRIDCNSEKDFNNKKNLLDMLKENVEEYNNSRCQKYITPYLFGGKYKAIIPIDSKYMEDSLDYLHDSKVTILGKVIRVIEDNNSEKVNLLSGTCFDYIDDDYFLDFVKSYTNNASIMDFTNLKNQTNCPLIEIVPIAIYI</sequence>
<dbReference type="Pfam" id="PF19952">
    <property type="entry name" value="DUF6414"/>
    <property type="match status" value="1"/>
</dbReference>
<keyword evidence="2" id="KW-1185">Reference proteome</keyword>
<dbReference type="EMBL" id="FQXM01000006">
    <property type="protein sequence ID" value="SHH54006.1"/>
    <property type="molecule type" value="Genomic_DNA"/>
</dbReference>
<reference evidence="1 2" key="1">
    <citation type="submission" date="2016-11" db="EMBL/GenBank/DDBJ databases">
        <authorList>
            <person name="Jaros S."/>
            <person name="Januszkiewicz K."/>
            <person name="Wedrychowicz H."/>
        </authorList>
    </citation>
    <scope>NUCLEOTIDE SEQUENCE [LARGE SCALE GENOMIC DNA]</scope>
    <source>
        <strain evidence="1 2">DSM 8605</strain>
    </source>
</reference>
<proteinExistence type="predicted"/>
<accession>A0A1M5TTU8</accession>
<dbReference type="RefSeq" id="WP_073337788.1">
    <property type="nucleotide sequence ID" value="NZ_FQXM01000006.1"/>
</dbReference>
<dbReference type="InterPro" id="IPR045633">
    <property type="entry name" value="DUF6414"/>
</dbReference>
<gene>
    <name evidence="1" type="ORF">SAMN02745207_01483</name>
</gene>
<dbReference type="AlphaFoldDB" id="A0A1M5TTU8"/>
<dbReference type="OrthoDB" id="1891779at2"/>
<evidence type="ECO:0000313" key="2">
    <source>
        <dbReference type="Proteomes" id="UP000184447"/>
    </source>
</evidence>
<protein>
    <submittedName>
        <fullName evidence="1">Uncharacterized protein</fullName>
    </submittedName>
</protein>
<evidence type="ECO:0000313" key="1">
    <source>
        <dbReference type="EMBL" id="SHH54006.1"/>
    </source>
</evidence>
<name>A0A1M5TTU8_9CLOT</name>
<organism evidence="1 2">
    <name type="scientific">Clostridium grantii DSM 8605</name>
    <dbReference type="NCBI Taxonomy" id="1121316"/>
    <lineage>
        <taxon>Bacteria</taxon>
        <taxon>Bacillati</taxon>
        <taxon>Bacillota</taxon>
        <taxon>Clostridia</taxon>
        <taxon>Eubacteriales</taxon>
        <taxon>Clostridiaceae</taxon>
        <taxon>Clostridium</taxon>
    </lineage>
</organism>
<dbReference type="Proteomes" id="UP000184447">
    <property type="component" value="Unassembled WGS sequence"/>
</dbReference>